<comment type="caution">
    <text evidence="6">The sequence shown here is derived from an EMBL/GenBank/DDBJ whole genome shotgun (WGS) entry which is preliminary data.</text>
</comment>
<evidence type="ECO:0000256" key="3">
    <source>
        <dbReference type="ARBA" id="ARBA00022842"/>
    </source>
</evidence>
<dbReference type="AlphaFoldDB" id="A0A0P6Y0N2"/>
<sequence>MMPQRPIRFCPYCGVPVVSRFLFGQERPTCPECGWIYFADPKVAAAAIVEEEGRVLLTRRVNEPYQGFWTLPAGFVDAGEDPARAAERETFEETGLEVQVTDLVGVISGREHERGADIVIIYRAKRVGGTLRPGDDADQVGFFDRDRLPPLAFRATRRALGVE</sequence>
<protein>
    <recommendedName>
        <fullName evidence="5">Nudix hydrolase domain-containing protein</fullName>
    </recommendedName>
</protein>
<dbReference type="PRINTS" id="PR00502">
    <property type="entry name" value="NUDIXFAMILY"/>
</dbReference>
<dbReference type="InterPro" id="IPR020084">
    <property type="entry name" value="NUDIX_hydrolase_CS"/>
</dbReference>
<evidence type="ECO:0000256" key="1">
    <source>
        <dbReference type="ARBA" id="ARBA00001946"/>
    </source>
</evidence>
<dbReference type="PROSITE" id="PS51462">
    <property type="entry name" value="NUDIX"/>
    <property type="match status" value="1"/>
</dbReference>
<accession>A0A0P6Y0N2</accession>
<keyword evidence="2 4" id="KW-0378">Hydrolase</keyword>
<evidence type="ECO:0000256" key="4">
    <source>
        <dbReference type="RuleBase" id="RU003476"/>
    </source>
</evidence>
<dbReference type="Pfam" id="PF00293">
    <property type="entry name" value="NUDIX"/>
    <property type="match status" value="1"/>
</dbReference>
<dbReference type="STRING" id="869279.SE15_10095"/>
<evidence type="ECO:0000313" key="6">
    <source>
        <dbReference type="EMBL" id="KPL82487.1"/>
    </source>
</evidence>
<dbReference type="OrthoDB" id="9800077at2"/>
<dbReference type="SUPFAM" id="SSF55811">
    <property type="entry name" value="Nudix"/>
    <property type="match status" value="1"/>
</dbReference>
<dbReference type="Gene3D" id="3.90.79.10">
    <property type="entry name" value="Nucleoside Triphosphate Pyrophosphohydrolase"/>
    <property type="match status" value="1"/>
</dbReference>
<dbReference type="InterPro" id="IPR020476">
    <property type="entry name" value="Nudix_hydrolase"/>
</dbReference>
<keyword evidence="3" id="KW-0460">Magnesium</keyword>
<dbReference type="EMBL" id="LGKO01000005">
    <property type="protein sequence ID" value="KPL82487.1"/>
    <property type="molecule type" value="Genomic_DNA"/>
</dbReference>
<dbReference type="PANTHER" id="PTHR43222:SF2">
    <property type="entry name" value="NUDIX HYDROLASE 23, CHLOROPLASTIC"/>
    <property type="match status" value="1"/>
</dbReference>
<dbReference type="InterPro" id="IPR000086">
    <property type="entry name" value="NUDIX_hydrolase_dom"/>
</dbReference>
<dbReference type="PROSITE" id="PS00893">
    <property type="entry name" value="NUDIX_BOX"/>
    <property type="match status" value="1"/>
</dbReference>
<comment type="cofactor">
    <cofactor evidence="1">
        <name>Mg(2+)</name>
        <dbReference type="ChEBI" id="CHEBI:18420"/>
    </cofactor>
</comment>
<dbReference type="Proteomes" id="UP000050544">
    <property type="component" value="Unassembled WGS sequence"/>
</dbReference>
<evidence type="ECO:0000259" key="5">
    <source>
        <dbReference type="PROSITE" id="PS51462"/>
    </source>
</evidence>
<proteinExistence type="inferred from homology"/>
<dbReference type="GO" id="GO:0016787">
    <property type="term" value="F:hydrolase activity"/>
    <property type="evidence" value="ECO:0007669"/>
    <property type="project" value="UniProtKB-KW"/>
</dbReference>
<organism evidence="6 7">
    <name type="scientific">Thermanaerothrix daxensis</name>
    <dbReference type="NCBI Taxonomy" id="869279"/>
    <lineage>
        <taxon>Bacteria</taxon>
        <taxon>Bacillati</taxon>
        <taxon>Chloroflexota</taxon>
        <taxon>Anaerolineae</taxon>
        <taxon>Anaerolineales</taxon>
        <taxon>Anaerolineaceae</taxon>
        <taxon>Thermanaerothrix</taxon>
    </lineage>
</organism>
<comment type="similarity">
    <text evidence="4">Belongs to the Nudix hydrolase family.</text>
</comment>
<reference evidence="6 7" key="1">
    <citation type="submission" date="2015-07" db="EMBL/GenBank/DDBJ databases">
        <title>Whole genome sequence of Thermanaerothrix daxensis DSM 23592.</title>
        <authorList>
            <person name="Hemp J."/>
            <person name="Ward L.M."/>
            <person name="Pace L.A."/>
            <person name="Fischer W.W."/>
        </authorList>
    </citation>
    <scope>NUCLEOTIDE SEQUENCE [LARGE SCALE GENOMIC DNA]</scope>
    <source>
        <strain evidence="6 7">GNS-1</strain>
    </source>
</reference>
<keyword evidence="7" id="KW-1185">Reference proteome</keyword>
<dbReference type="PANTHER" id="PTHR43222">
    <property type="entry name" value="NUDIX HYDROLASE 23"/>
    <property type="match status" value="1"/>
</dbReference>
<dbReference type="RefSeq" id="WP_083461868.1">
    <property type="nucleotide sequence ID" value="NZ_LGKO01000005.1"/>
</dbReference>
<dbReference type="InterPro" id="IPR015797">
    <property type="entry name" value="NUDIX_hydrolase-like_dom_sf"/>
</dbReference>
<evidence type="ECO:0000313" key="7">
    <source>
        <dbReference type="Proteomes" id="UP000050544"/>
    </source>
</evidence>
<name>A0A0P6Y0N2_9CHLR</name>
<feature type="domain" description="Nudix hydrolase" evidence="5">
    <location>
        <begin position="40"/>
        <end position="163"/>
    </location>
</feature>
<evidence type="ECO:0000256" key="2">
    <source>
        <dbReference type="ARBA" id="ARBA00022801"/>
    </source>
</evidence>
<gene>
    <name evidence="6" type="ORF">SE15_10095</name>
</gene>